<dbReference type="AlphaFoldDB" id="A0A0G3BGA0"/>
<dbReference type="SUPFAM" id="SSF101898">
    <property type="entry name" value="NHL repeat"/>
    <property type="match status" value="1"/>
</dbReference>
<feature type="signal peptide" evidence="1">
    <location>
        <begin position="1"/>
        <end position="26"/>
    </location>
</feature>
<gene>
    <name evidence="3" type="ORF">AAW51_1763</name>
</gene>
<evidence type="ECO:0000313" key="4">
    <source>
        <dbReference type="Proteomes" id="UP000035352"/>
    </source>
</evidence>
<keyword evidence="4" id="KW-1185">Reference proteome</keyword>
<accession>A0A0G3BGA0</accession>
<dbReference type="EMBL" id="CP011371">
    <property type="protein sequence ID" value="AKJ28454.1"/>
    <property type="molecule type" value="Genomic_DNA"/>
</dbReference>
<reference evidence="3 4" key="1">
    <citation type="submission" date="2015-05" db="EMBL/GenBank/DDBJ databases">
        <authorList>
            <person name="Tang B."/>
            <person name="Yu Y."/>
        </authorList>
    </citation>
    <scope>NUCLEOTIDE SEQUENCE [LARGE SCALE GENOMIC DNA]</scope>
    <source>
        <strain evidence="3 4">DSM 7029</strain>
    </source>
</reference>
<dbReference type="PATRIC" id="fig|413882.6.peg.1854"/>
<dbReference type="RefSeq" id="WP_047194313.1">
    <property type="nucleotide sequence ID" value="NZ_CP011371.1"/>
</dbReference>
<dbReference type="NCBIfam" id="TIGR03118">
    <property type="entry name" value="PEPCTERM_chp_1"/>
    <property type="match status" value="1"/>
</dbReference>
<proteinExistence type="predicted"/>
<dbReference type="KEGG" id="pbh:AAW51_1763"/>
<evidence type="ECO:0000256" key="1">
    <source>
        <dbReference type="SAM" id="SignalP"/>
    </source>
</evidence>
<evidence type="ECO:0000313" key="3">
    <source>
        <dbReference type="EMBL" id="AKJ28454.1"/>
    </source>
</evidence>
<dbReference type="Proteomes" id="UP000035352">
    <property type="component" value="Chromosome"/>
</dbReference>
<dbReference type="InterPro" id="IPR013424">
    <property type="entry name" value="Ice-binding_C"/>
</dbReference>
<feature type="domain" description="Ice-binding protein C-terminal" evidence="2">
    <location>
        <begin position="342"/>
        <end position="367"/>
    </location>
</feature>
<dbReference type="Pfam" id="PF07589">
    <property type="entry name" value="PEP-CTERM"/>
    <property type="match status" value="1"/>
</dbReference>
<keyword evidence="1" id="KW-0732">Signal</keyword>
<protein>
    <recommendedName>
        <fullName evidence="2">Ice-binding protein C-terminal domain-containing protein</fullName>
    </recommendedName>
</protein>
<dbReference type="InterPro" id="IPR017549">
    <property type="entry name" value="APMV_L690"/>
</dbReference>
<dbReference type="NCBIfam" id="TIGR02595">
    <property type="entry name" value="PEP_CTERM"/>
    <property type="match status" value="1"/>
</dbReference>
<feature type="chain" id="PRO_5002551632" description="Ice-binding protein C-terminal domain-containing protein" evidence="1">
    <location>
        <begin position="27"/>
        <end position="370"/>
    </location>
</feature>
<dbReference type="STRING" id="413882.AAW51_1763"/>
<sequence length="370" mass="37703">MTAFLSCRTAFAAGALLFCFAAPVAAAPPGPFTSTVLVTSDPVDHPGQITDTGLKNAWGISYAPSGPFWVSSSGAGTSPLYRVDPVTQATTKLDLTVAIPGAGVTGQVFNKAAATSFGGNVFLFVNGDGTVSGWRPALGTSAETLVPAAANRSYTGAAFATVGDHGYLYASNVGAGTIDVYKGSDAAPALEGSFVDPGLPAGYTPFNVQNLADTLYVSYVGREPGSDGVINRFDLQGNFLGRVADGGPLNAPWGLAIAPSSFGDWAGALLVGNFGDGRISAYDPDSFALLGQLQGADGQPLVLDGLWALTPGNDQAAGSSSLLYYSAGPEGETEGVFGVLRPVPEPGTWLMMAGGLAMLAFARRSRRGQA</sequence>
<dbReference type="OrthoDB" id="581621at2"/>
<organism evidence="3 4">
    <name type="scientific">Caldimonas brevitalea</name>
    <dbReference type="NCBI Taxonomy" id="413882"/>
    <lineage>
        <taxon>Bacteria</taxon>
        <taxon>Pseudomonadati</taxon>
        <taxon>Pseudomonadota</taxon>
        <taxon>Betaproteobacteria</taxon>
        <taxon>Burkholderiales</taxon>
        <taxon>Sphaerotilaceae</taxon>
        <taxon>Caldimonas</taxon>
    </lineage>
</organism>
<evidence type="ECO:0000259" key="2">
    <source>
        <dbReference type="Pfam" id="PF07589"/>
    </source>
</evidence>
<name>A0A0G3BGA0_9BURK</name>